<dbReference type="PANTHER" id="PTHR11814">
    <property type="entry name" value="SULFATE TRANSPORTER"/>
    <property type="match status" value="1"/>
</dbReference>
<feature type="domain" description="SLC26A/SulP transporter" evidence="6">
    <location>
        <begin position="1"/>
        <end position="63"/>
    </location>
</feature>
<sequence length="79" mass="8099">SFSRSAVNPESGAKTGLAGVTMGVIMCSALSFMTPLFRDIPQCALAAIVISAVMGLVSTPTIPKTGLIILVHFYSLIGG</sequence>
<dbReference type="EMBL" id="JAJJMA010270075">
    <property type="protein sequence ID" value="MCL7045462.1"/>
    <property type="molecule type" value="Genomic_DNA"/>
</dbReference>
<keyword evidence="4 5" id="KW-0472">Membrane</keyword>
<feature type="transmembrane region" description="Helical" evidence="5">
    <location>
        <begin position="16"/>
        <end position="37"/>
    </location>
</feature>
<evidence type="ECO:0000256" key="4">
    <source>
        <dbReference type="ARBA" id="ARBA00023136"/>
    </source>
</evidence>
<name>A0AA42AYZ9_PAPNU</name>
<dbReference type="GO" id="GO:0055085">
    <property type="term" value="P:transmembrane transport"/>
    <property type="evidence" value="ECO:0007669"/>
    <property type="project" value="InterPro"/>
</dbReference>
<dbReference type="Proteomes" id="UP001177140">
    <property type="component" value="Unassembled WGS sequence"/>
</dbReference>
<evidence type="ECO:0000256" key="3">
    <source>
        <dbReference type="ARBA" id="ARBA00022989"/>
    </source>
</evidence>
<reference evidence="7" key="1">
    <citation type="submission" date="2022-03" db="EMBL/GenBank/DDBJ databases">
        <title>A functionally conserved STORR gene fusion in Papaver species that diverged 16.8 million years ago.</title>
        <authorList>
            <person name="Catania T."/>
        </authorList>
    </citation>
    <scope>NUCLEOTIDE SEQUENCE</scope>
    <source>
        <strain evidence="7">S-191538</strain>
    </source>
</reference>
<evidence type="ECO:0000256" key="2">
    <source>
        <dbReference type="ARBA" id="ARBA00022692"/>
    </source>
</evidence>
<comment type="subcellular location">
    <subcellularLocation>
        <location evidence="1">Membrane</location>
        <topology evidence="1">Multi-pass membrane protein</topology>
    </subcellularLocation>
</comment>
<dbReference type="Pfam" id="PF00916">
    <property type="entry name" value="Sulfate_transp"/>
    <property type="match status" value="1"/>
</dbReference>
<keyword evidence="3 5" id="KW-1133">Transmembrane helix</keyword>
<feature type="non-terminal residue" evidence="7">
    <location>
        <position position="1"/>
    </location>
</feature>
<organism evidence="7 8">
    <name type="scientific">Papaver nudicaule</name>
    <name type="common">Iceland poppy</name>
    <dbReference type="NCBI Taxonomy" id="74823"/>
    <lineage>
        <taxon>Eukaryota</taxon>
        <taxon>Viridiplantae</taxon>
        <taxon>Streptophyta</taxon>
        <taxon>Embryophyta</taxon>
        <taxon>Tracheophyta</taxon>
        <taxon>Spermatophyta</taxon>
        <taxon>Magnoliopsida</taxon>
        <taxon>Ranunculales</taxon>
        <taxon>Papaveraceae</taxon>
        <taxon>Papaveroideae</taxon>
        <taxon>Papaver</taxon>
    </lineage>
</organism>
<keyword evidence="8" id="KW-1185">Reference proteome</keyword>
<evidence type="ECO:0000313" key="8">
    <source>
        <dbReference type="Proteomes" id="UP001177140"/>
    </source>
</evidence>
<evidence type="ECO:0000256" key="5">
    <source>
        <dbReference type="SAM" id="Phobius"/>
    </source>
</evidence>
<gene>
    <name evidence="7" type="ORF">MKW94_006721</name>
</gene>
<dbReference type="InterPro" id="IPR011547">
    <property type="entry name" value="SLC26A/SulP_dom"/>
</dbReference>
<dbReference type="InterPro" id="IPR001902">
    <property type="entry name" value="SLC26A/SulP_fam"/>
</dbReference>
<dbReference type="AlphaFoldDB" id="A0AA42AYZ9"/>
<keyword evidence="2 5" id="KW-0812">Transmembrane</keyword>
<protein>
    <recommendedName>
        <fullName evidence="6">SLC26A/SulP transporter domain-containing protein</fullName>
    </recommendedName>
</protein>
<feature type="transmembrane region" description="Helical" evidence="5">
    <location>
        <begin position="44"/>
        <end position="77"/>
    </location>
</feature>
<dbReference type="GO" id="GO:0016020">
    <property type="term" value="C:membrane"/>
    <property type="evidence" value="ECO:0007669"/>
    <property type="project" value="UniProtKB-SubCell"/>
</dbReference>
<evidence type="ECO:0000313" key="7">
    <source>
        <dbReference type="EMBL" id="MCL7045462.1"/>
    </source>
</evidence>
<proteinExistence type="predicted"/>
<accession>A0AA42AYZ9</accession>
<comment type="caution">
    <text evidence="7">The sequence shown here is derived from an EMBL/GenBank/DDBJ whole genome shotgun (WGS) entry which is preliminary data.</text>
</comment>
<evidence type="ECO:0000256" key="1">
    <source>
        <dbReference type="ARBA" id="ARBA00004141"/>
    </source>
</evidence>
<evidence type="ECO:0000259" key="6">
    <source>
        <dbReference type="Pfam" id="PF00916"/>
    </source>
</evidence>